<dbReference type="Proteomes" id="UP001194746">
    <property type="component" value="Unassembled WGS sequence"/>
</dbReference>
<comment type="similarity">
    <text evidence="1 8">Belongs to the tannase family.</text>
</comment>
<dbReference type="EC" id="3.1.1.-" evidence="8"/>
<protein>
    <recommendedName>
        <fullName evidence="8">Carboxylic ester hydrolase</fullName>
        <ecNumber evidence="8">3.1.1.-</ecNumber>
    </recommendedName>
</protein>
<dbReference type="AlphaFoldDB" id="A0AAD4CEF0"/>
<proteinExistence type="inferred from homology"/>
<dbReference type="PANTHER" id="PTHR33938">
    <property type="entry name" value="FERULOYL ESTERASE B-RELATED"/>
    <property type="match status" value="1"/>
</dbReference>
<dbReference type="InterPro" id="IPR029058">
    <property type="entry name" value="AB_hydrolase_fold"/>
</dbReference>
<name>A0AAD4CEF0_ASPNN</name>
<gene>
    <name evidence="9" type="ORF">FE257_000813</name>
</gene>
<evidence type="ECO:0000256" key="7">
    <source>
        <dbReference type="ARBA" id="ARBA00023157"/>
    </source>
</evidence>
<reference evidence="9" key="1">
    <citation type="journal article" date="2019" name="Beilstein J. Org. Chem.">
        <title>Nanangenines: drimane sesquiterpenoids as the dominant metabolite cohort of a novel Australian fungus, Aspergillus nanangensis.</title>
        <authorList>
            <person name="Lacey H.J."/>
            <person name="Gilchrist C.L.M."/>
            <person name="Crombie A."/>
            <person name="Kalaitzis J.A."/>
            <person name="Vuong D."/>
            <person name="Rutledge P.J."/>
            <person name="Turner P."/>
            <person name="Pitt J.I."/>
            <person name="Lacey E."/>
            <person name="Chooi Y.H."/>
            <person name="Piggott A.M."/>
        </authorList>
    </citation>
    <scope>NUCLEOTIDE SEQUENCE</scope>
    <source>
        <strain evidence="9">MST-FP2251</strain>
    </source>
</reference>
<accession>A0AAD4CEF0</accession>
<keyword evidence="4" id="KW-0732">Signal</keyword>
<dbReference type="InterPro" id="IPR011118">
    <property type="entry name" value="Tannase/feruloyl_esterase"/>
</dbReference>
<dbReference type="SUPFAM" id="SSF53474">
    <property type="entry name" value="alpha/beta-Hydrolases"/>
    <property type="match status" value="2"/>
</dbReference>
<keyword evidence="10" id="KW-1185">Reference proteome</keyword>
<reference evidence="9" key="2">
    <citation type="submission" date="2020-02" db="EMBL/GenBank/DDBJ databases">
        <authorList>
            <person name="Gilchrist C.L.M."/>
            <person name="Chooi Y.-H."/>
        </authorList>
    </citation>
    <scope>NUCLEOTIDE SEQUENCE</scope>
    <source>
        <strain evidence="9">MST-FP2251</strain>
    </source>
</reference>
<keyword evidence="6" id="KW-0106">Calcium</keyword>
<keyword evidence="2" id="KW-0719">Serine esterase</keyword>
<keyword evidence="7" id="KW-1015">Disulfide bond</keyword>
<evidence type="ECO:0000313" key="10">
    <source>
        <dbReference type="Proteomes" id="UP001194746"/>
    </source>
</evidence>
<evidence type="ECO:0000256" key="6">
    <source>
        <dbReference type="ARBA" id="ARBA00022837"/>
    </source>
</evidence>
<sequence length="444" mass="49177">MDDHPTISMDDLKREVDASWYGFAAVSTDTGHESSGAEWAYHNPEALANWGYRAMHDAVVKGKAVTEGYYKKKIAYSYYRGCSAGGKQGLKEVEMFPDDFDGAIVGAPAWWTTHLQLWNMIVGIWNSPADAPHHLAQSHIDAVAKEVIRQCDPQDGVKDGIVMNPDACTFRPETLLCSTTGGVVDTDTSSCLSAEQVGTVRKLHRDWVEENSTFVFPHFALSSEWEWSGLVAAPSNLGTDYVKWMLQLGGDWTWQDWDPELIRLSEKLNPGNATADDYDLSPFRQKGGKVIHYHGWSDWSIAVGSSVYFYDQVAQNMQPKGVDLDDFYRFFLIPGMGHCAGTSDLMQAPWVIAGDGQSSNLGAGNVHSVPGYEDSRHDVVFAIMDWVENGKAPSDLVATKFANDSNPDQGVFRQRPLCVYPAEAKYKGSGDINAAESWECMPLY</sequence>
<keyword evidence="5 8" id="KW-0378">Hydrolase</keyword>
<evidence type="ECO:0000256" key="1">
    <source>
        <dbReference type="ARBA" id="ARBA00006249"/>
    </source>
</evidence>
<evidence type="ECO:0000256" key="5">
    <source>
        <dbReference type="ARBA" id="ARBA00022801"/>
    </source>
</evidence>
<dbReference type="GO" id="GO:0030600">
    <property type="term" value="F:feruloyl esterase activity"/>
    <property type="evidence" value="ECO:0007669"/>
    <property type="project" value="UniProtKB-ARBA"/>
</dbReference>
<organism evidence="9 10">
    <name type="scientific">Aspergillus nanangensis</name>
    <dbReference type="NCBI Taxonomy" id="2582783"/>
    <lineage>
        <taxon>Eukaryota</taxon>
        <taxon>Fungi</taxon>
        <taxon>Dikarya</taxon>
        <taxon>Ascomycota</taxon>
        <taxon>Pezizomycotina</taxon>
        <taxon>Eurotiomycetes</taxon>
        <taxon>Eurotiomycetidae</taxon>
        <taxon>Eurotiales</taxon>
        <taxon>Aspergillaceae</taxon>
        <taxon>Aspergillus</taxon>
        <taxon>Aspergillus subgen. Circumdati</taxon>
    </lineage>
</organism>
<dbReference type="EMBL" id="VCAU01000106">
    <property type="protein sequence ID" value="KAF9884990.1"/>
    <property type="molecule type" value="Genomic_DNA"/>
</dbReference>
<evidence type="ECO:0000256" key="3">
    <source>
        <dbReference type="ARBA" id="ARBA00022723"/>
    </source>
</evidence>
<evidence type="ECO:0000256" key="2">
    <source>
        <dbReference type="ARBA" id="ARBA00022487"/>
    </source>
</evidence>
<evidence type="ECO:0000256" key="8">
    <source>
        <dbReference type="RuleBase" id="RU361238"/>
    </source>
</evidence>
<keyword evidence="3" id="KW-0479">Metal-binding</keyword>
<dbReference type="GO" id="GO:0046872">
    <property type="term" value="F:metal ion binding"/>
    <property type="evidence" value="ECO:0007669"/>
    <property type="project" value="UniProtKB-KW"/>
</dbReference>
<dbReference type="Pfam" id="PF07519">
    <property type="entry name" value="Tannase"/>
    <property type="match status" value="2"/>
</dbReference>
<evidence type="ECO:0000313" key="9">
    <source>
        <dbReference type="EMBL" id="KAF9884990.1"/>
    </source>
</evidence>
<dbReference type="PANTHER" id="PTHR33938:SF2">
    <property type="entry name" value="CARBOXYLIC ESTER HYDROLASE"/>
    <property type="match status" value="1"/>
</dbReference>
<comment type="caution">
    <text evidence="9">The sequence shown here is derived from an EMBL/GenBank/DDBJ whole genome shotgun (WGS) entry which is preliminary data.</text>
</comment>
<evidence type="ECO:0000256" key="4">
    <source>
        <dbReference type="ARBA" id="ARBA00022729"/>
    </source>
</evidence>